<proteinExistence type="predicted"/>
<evidence type="ECO:0000256" key="1">
    <source>
        <dbReference type="SAM" id="Phobius"/>
    </source>
</evidence>
<evidence type="ECO:0000313" key="2">
    <source>
        <dbReference type="EMBL" id="CAD8213608.1"/>
    </source>
</evidence>
<comment type="caution">
    <text evidence="2">The sequence shown here is derived from an EMBL/GenBank/DDBJ whole genome shotgun (WGS) entry which is preliminary data.</text>
</comment>
<keyword evidence="1" id="KW-0472">Membrane</keyword>
<dbReference type="Proteomes" id="UP000689195">
    <property type="component" value="Unassembled WGS sequence"/>
</dbReference>
<gene>
    <name evidence="2" type="ORF">PPENT_87.1.T1820009</name>
</gene>
<evidence type="ECO:0000313" key="3">
    <source>
        <dbReference type="Proteomes" id="UP000689195"/>
    </source>
</evidence>
<reference evidence="2" key="1">
    <citation type="submission" date="2021-01" db="EMBL/GenBank/DDBJ databases">
        <authorList>
            <consortium name="Genoscope - CEA"/>
            <person name="William W."/>
        </authorList>
    </citation>
    <scope>NUCLEOTIDE SEQUENCE</scope>
</reference>
<dbReference type="AlphaFoldDB" id="A0A8S1YJB7"/>
<accession>A0A8S1YJB7</accession>
<evidence type="ECO:0008006" key="4">
    <source>
        <dbReference type="Google" id="ProtNLM"/>
    </source>
</evidence>
<name>A0A8S1YJB7_9CILI</name>
<organism evidence="2 3">
    <name type="scientific">Paramecium pentaurelia</name>
    <dbReference type="NCBI Taxonomy" id="43138"/>
    <lineage>
        <taxon>Eukaryota</taxon>
        <taxon>Sar</taxon>
        <taxon>Alveolata</taxon>
        <taxon>Ciliophora</taxon>
        <taxon>Intramacronucleata</taxon>
        <taxon>Oligohymenophorea</taxon>
        <taxon>Peniculida</taxon>
        <taxon>Parameciidae</taxon>
        <taxon>Paramecium</taxon>
    </lineage>
</organism>
<protein>
    <recommendedName>
        <fullName evidence="4">Transmembrane protein</fullName>
    </recommendedName>
</protein>
<keyword evidence="3" id="KW-1185">Reference proteome</keyword>
<keyword evidence="1" id="KW-0812">Transmembrane</keyword>
<keyword evidence="1" id="KW-1133">Transmembrane helix</keyword>
<feature type="transmembrane region" description="Helical" evidence="1">
    <location>
        <begin position="12"/>
        <end position="34"/>
    </location>
</feature>
<dbReference type="EMBL" id="CAJJDO010000182">
    <property type="protein sequence ID" value="CAD8213608.1"/>
    <property type="molecule type" value="Genomic_DNA"/>
</dbReference>
<sequence>MKLAQLMDILKLYIVFNLVRIAIVFYLPVLIILFDVGNKLIKNNGRVLNLIYSILIAQIAQFQINLKINLFLEEEIIQSKFGKQILLIINQPIFIHQTNIKGTFIVYAQINMKILWFLVARISSQQFGNKIINNNGNLNMKLMSLLDRFKNYLIQLKQQYKIIILQLLGIKKRVIKELDLVNQQNQHKLSGILLTSPSKTYSTSQDGDNSVLCHEQGYQGQGHRIYIN</sequence>